<sequence>MLLQSPQPSPLIHSHLHRSAMSRAASSPLSHRVSTAVNPSKVVLCYANATAVPPCPSPPHQEAITTPSLRCM</sequence>
<gene>
    <name evidence="1" type="ORF">M0R45_015941</name>
</gene>
<reference evidence="1 2" key="1">
    <citation type="journal article" date="2023" name="G3 (Bethesda)">
        <title>A chromosome-length genome assembly and annotation of blackberry (Rubus argutus, cv. 'Hillquist').</title>
        <authorList>
            <person name="Bruna T."/>
            <person name="Aryal R."/>
            <person name="Dudchenko O."/>
            <person name="Sargent D.J."/>
            <person name="Mead D."/>
            <person name="Buti M."/>
            <person name="Cavallini A."/>
            <person name="Hytonen T."/>
            <person name="Andres J."/>
            <person name="Pham M."/>
            <person name="Weisz D."/>
            <person name="Mascagni F."/>
            <person name="Usai G."/>
            <person name="Natali L."/>
            <person name="Bassil N."/>
            <person name="Fernandez G.E."/>
            <person name="Lomsadze A."/>
            <person name="Armour M."/>
            <person name="Olukolu B."/>
            <person name="Poorten T."/>
            <person name="Britton C."/>
            <person name="Davik J."/>
            <person name="Ashrafi H."/>
            <person name="Aiden E.L."/>
            <person name="Borodovsky M."/>
            <person name="Worthington M."/>
        </authorList>
    </citation>
    <scope>NUCLEOTIDE SEQUENCE [LARGE SCALE GENOMIC DNA]</scope>
    <source>
        <strain evidence="1">PI 553951</strain>
    </source>
</reference>
<dbReference type="AlphaFoldDB" id="A0AAW1XTN8"/>
<protein>
    <submittedName>
        <fullName evidence="1">Uncharacterized protein</fullName>
    </submittedName>
</protein>
<dbReference type="Proteomes" id="UP001457282">
    <property type="component" value="Unassembled WGS sequence"/>
</dbReference>
<dbReference type="EMBL" id="JBEDUW010000003">
    <property type="protein sequence ID" value="KAK9939238.1"/>
    <property type="molecule type" value="Genomic_DNA"/>
</dbReference>
<evidence type="ECO:0000313" key="2">
    <source>
        <dbReference type="Proteomes" id="UP001457282"/>
    </source>
</evidence>
<proteinExistence type="predicted"/>
<name>A0AAW1XTN8_RUBAR</name>
<comment type="caution">
    <text evidence="1">The sequence shown here is derived from an EMBL/GenBank/DDBJ whole genome shotgun (WGS) entry which is preliminary data.</text>
</comment>
<accession>A0AAW1XTN8</accession>
<evidence type="ECO:0000313" key="1">
    <source>
        <dbReference type="EMBL" id="KAK9939238.1"/>
    </source>
</evidence>
<keyword evidence="2" id="KW-1185">Reference proteome</keyword>
<organism evidence="1 2">
    <name type="scientific">Rubus argutus</name>
    <name type="common">Southern blackberry</name>
    <dbReference type="NCBI Taxonomy" id="59490"/>
    <lineage>
        <taxon>Eukaryota</taxon>
        <taxon>Viridiplantae</taxon>
        <taxon>Streptophyta</taxon>
        <taxon>Embryophyta</taxon>
        <taxon>Tracheophyta</taxon>
        <taxon>Spermatophyta</taxon>
        <taxon>Magnoliopsida</taxon>
        <taxon>eudicotyledons</taxon>
        <taxon>Gunneridae</taxon>
        <taxon>Pentapetalae</taxon>
        <taxon>rosids</taxon>
        <taxon>fabids</taxon>
        <taxon>Rosales</taxon>
        <taxon>Rosaceae</taxon>
        <taxon>Rosoideae</taxon>
        <taxon>Rosoideae incertae sedis</taxon>
        <taxon>Rubus</taxon>
    </lineage>
</organism>